<dbReference type="EMBL" id="CP096255">
    <property type="protein sequence ID" value="UPT85187.1"/>
    <property type="molecule type" value="Genomic_DNA"/>
</dbReference>
<dbReference type="RefSeq" id="WP_166090599.1">
    <property type="nucleotide sequence ID" value="NZ_CP096255.1"/>
</dbReference>
<evidence type="ECO:0000313" key="2">
    <source>
        <dbReference type="Proteomes" id="UP000551709"/>
    </source>
</evidence>
<accession>A0A8T5VGD2</accession>
<evidence type="ECO:0000313" key="1">
    <source>
        <dbReference type="EMBL" id="UPT85187.1"/>
    </source>
</evidence>
<dbReference type="AlphaFoldDB" id="A0A8T5VGD2"/>
<organism evidence="1 2">
    <name type="scientific">Bradyrhizobium barranii subsp. apii</name>
    <dbReference type="NCBI Taxonomy" id="2819348"/>
    <lineage>
        <taxon>Bacteria</taxon>
        <taxon>Pseudomonadati</taxon>
        <taxon>Pseudomonadota</taxon>
        <taxon>Alphaproteobacteria</taxon>
        <taxon>Hyphomicrobiales</taxon>
        <taxon>Nitrobacteraceae</taxon>
        <taxon>Bradyrhizobium</taxon>
        <taxon>Bradyrhizobium barranii</taxon>
    </lineage>
</organism>
<protein>
    <submittedName>
        <fullName evidence="1">Uncharacterized protein</fullName>
    </submittedName>
</protein>
<name>A0A8T5VGD2_9BRAD</name>
<reference evidence="1" key="1">
    <citation type="journal article" date="2017" name="Syst. Appl. Microbiol.">
        <title>Soybeans inoculated with root zone soils of Canadian native legumes harbour diverse and novel Bradyrhizobium spp. that possess agricultural potential.</title>
        <authorList>
            <person name="Bromfield E.S.P."/>
            <person name="Cloutier S."/>
            <person name="Tambong J.T."/>
            <person name="Tran Thi T.V."/>
        </authorList>
    </citation>
    <scope>NUCLEOTIDE SEQUENCE</scope>
    <source>
        <strain evidence="1">1S5</strain>
    </source>
</reference>
<sequence>MPVHSRQLAIGKPAARAGFEARQKARRFPARSECQRRPSIPSVIPSSPYPTPSRRAAALNDAAAKRLLLLAAVTAYCEAVARVTLTDRQSGITLRGNVAEYIEAILELIPPGEIDLFHAVAALRDATIEYLSRAVLDLAPVVTVEANLSMPSLFWAWRIYADPNRSAELVARNMIPHPSFMPTEFEALSK</sequence>
<proteinExistence type="predicted"/>
<dbReference type="Proteomes" id="UP000551709">
    <property type="component" value="Chromosome"/>
</dbReference>
<reference evidence="1" key="2">
    <citation type="submission" date="2022-04" db="EMBL/GenBank/DDBJ databases">
        <authorList>
            <person name="Bromfield E.S.P."/>
            <person name="Cloutier S."/>
        </authorList>
    </citation>
    <scope>NUCLEOTIDE SEQUENCE</scope>
    <source>
        <strain evidence="1">1S5</strain>
    </source>
</reference>
<gene>
    <name evidence="1" type="ORF">HAP41_0000033400</name>
</gene>